<dbReference type="AlphaFoldDB" id="A0A927GMH1"/>
<sequence>MCAAVAERGDQADDQGADHALLAFDGLHHEGLLQARLHLGVARPVGDGELLAADVPEAALAVDLLARQGLPGPHPPPYGMCVAVAGQPGVDEIGRHPVVHGTSGNRRIRQGGVMDFPAGCPFVRWRFPRGNAHDGFQAGSGI</sequence>
<proteinExistence type="predicted"/>
<gene>
    <name evidence="1" type="ORF">ID875_05370</name>
</gene>
<protein>
    <submittedName>
        <fullName evidence="1">Uncharacterized protein</fullName>
    </submittedName>
</protein>
<dbReference type="EMBL" id="JACWUS010000001">
    <property type="protein sequence ID" value="MBD2827914.1"/>
    <property type="molecule type" value="Genomic_DNA"/>
</dbReference>
<evidence type="ECO:0000313" key="1">
    <source>
        <dbReference type="EMBL" id="MBD2827914.1"/>
    </source>
</evidence>
<accession>A0A927GMH1</accession>
<name>A0A927GMH1_STRGL</name>
<comment type="caution">
    <text evidence="1">The sequence shown here is derived from an EMBL/GenBank/DDBJ whole genome shotgun (WGS) entry which is preliminary data.</text>
</comment>
<reference evidence="1" key="1">
    <citation type="journal article" date="2020" name="PLoS ONE">
        <title>Isolation and characterization of Streptomyces bacteriophages and Streptomyces strains encoding biosynthetic arsenals: Streptomyces strains and phages for antibiotic discovery.</title>
        <authorList>
            <person name="Montano E.T."/>
            <person name="Nideffer J.F."/>
            <person name="Brumage L."/>
            <person name="Erb M."/>
            <person name="Derman A.I."/>
            <person name="Davis J.P."/>
            <person name="Estrada E."/>
            <person name="Fu S."/>
            <person name="Le D."/>
            <person name="Vuppala A."/>
            <person name="Tran C."/>
            <person name="Luterstein E."/>
            <person name="Lakkaraju S."/>
            <person name="Panchagnula S."/>
            <person name="Ren C."/>
            <person name="Doan J."/>
            <person name="Tran S."/>
            <person name="Soriano J."/>
            <person name="Fujita Y."/>
            <person name="Gutala P."/>
            <person name="Fujii Q."/>
            <person name="Lee M."/>
            <person name="Bui A."/>
            <person name="Villarreal C."/>
            <person name="Shing S.R."/>
            <person name="Kim S."/>
            <person name="Freeman D."/>
            <person name="Racha V."/>
            <person name="Ho A."/>
            <person name="Kumar P."/>
            <person name="Falah K."/>
            <person name="Dawson T."/>
            <person name="Enustun E."/>
            <person name="Prichard A."/>
            <person name="Gomez A."/>
            <person name="Khanna K."/>
            <person name="Trigg S."/>
            <person name="Fernandez L."/>
            <person name="Pogliano K."/>
            <person name="Pogliano J."/>
        </authorList>
    </citation>
    <scope>NUCLEOTIDE SEQUENCE</scope>
    <source>
        <strain evidence="1">QF2</strain>
    </source>
</reference>
<organism evidence="1">
    <name type="scientific">Streptomyces globisporus</name>
    <dbReference type="NCBI Taxonomy" id="1908"/>
    <lineage>
        <taxon>Bacteria</taxon>
        <taxon>Bacillati</taxon>
        <taxon>Actinomycetota</taxon>
        <taxon>Actinomycetes</taxon>
        <taxon>Kitasatosporales</taxon>
        <taxon>Streptomycetaceae</taxon>
        <taxon>Streptomyces</taxon>
    </lineage>
</organism>